<dbReference type="Pfam" id="PF08028">
    <property type="entry name" value="Acyl-CoA_dh_2"/>
    <property type="match status" value="1"/>
</dbReference>
<dbReference type="InterPro" id="IPR046373">
    <property type="entry name" value="Acyl-CoA_Oxase/DH_mid-dom_sf"/>
</dbReference>
<dbReference type="PIRSF" id="PIRSF016578">
    <property type="entry name" value="HsaA"/>
    <property type="match status" value="1"/>
</dbReference>
<evidence type="ECO:0000313" key="4">
    <source>
        <dbReference type="Proteomes" id="UP001299970"/>
    </source>
</evidence>
<dbReference type="PANTHER" id="PTHR48083">
    <property type="entry name" value="MEDIUM-CHAIN SPECIFIC ACYL-COA DEHYDROGENASE, MITOCHONDRIAL-RELATED"/>
    <property type="match status" value="1"/>
</dbReference>
<dbReference type="InterPro" id="IPR009100">
    <property type="entry name" value="AcylCoA_DH/oxidase_NM_dom_sf"/>
</dbReference>
<evidence type="ECO:0000313" key="3">
    <source>
        <dbReference type="EMBL" id="MCH6171165.1"/>
    </source>
</evidence>
<name>A0ABS9TRI9_9PSEU</name>
<keyword evidence="4" id="KW-1185">Reference proteome</keyword>
<dbReference type="Gene3D" id="2.40.110.10">
    <property type="entry name" value="Butyryl-CoA Dehydrogenase, subunit A, domain 2"/>
    <property type="match status" value="1"/>
</dbReference>
<keyword evidence="1" id="KW-0560">Oxidoreductase</keyword>
<dbReference type="InterPro" id="IPR050741">
    <property type="entry name" value="Acyl-CoA_dehydrogenase"/>
</dbReference>
<dbReference type="Gene3D" id="1.20.140.10">
    <property type="entry name" value="Butyryl-CoA Dehydrogenase, subunit A, domain 3"/>
    <property type="match status" value="1"/>
</dbReference>
<dbReference type="InterPro" id="IPR036250">
    <property type="entry name" value="AcylCo_DH-like_C"/>
</dbReference>
<sequence length="394" mass="42247">MSDALVVTGNADDVLGRVIALVPVLRERARATEQARHMLPENLTALVDAGVFRLTMPRDRGGYEAPFALVSDVLSEIARGCPSTGWIASIFCAAAPWPAMLSDEAADEIYSTPDLRISALVATTGTAVPVDGGVRVTGRWGWNTGGRHSQWAGIAAICPDGDTSEPVVCVVPTDVLEIGDDWDAAGMAGTATNSVSADDVFVPDRRVVPIAALAGGRYPHQGRYAANDYFRYPAVQLFLALSTPAFVGIARGAMDVWRERIGSRGITGTIYTSRAEAPSTQLALADAARDLRCAELFAIEAIRSMEKNTGRTPSPADRILTKAYLGWCAKHAQSCVNTLYRTSGASAVQNAVPIQRYWRDVNTLIQHALIDPTTSDELYGRSLLGVDTYNTSIF</sequence>
<evidence type="ECO:0000259" key="2">
    <source>
        <dbReference type="Pfam" id="PF08028"/>
    </source>
</evidence>
<protein>
    <recommendedName>
        <fullName evidence="2">Acyl-CoA dehydrogenase C-terminal domain-containing protein</fullName>
    </recommendedName>
</protein>
<dbReference type="InterPro" id="IPR037069">
    <property type="entry name" value="AcylCoA_DH/ox_N_sf"/>
</dbReference>
<proteinExistence type="predicted"/>
<organism evidence="3 4">
    <name type="scientific">Pseudonocardia alaniniphila</name>
    <dbReference type="NCBI Taxonomy" id="75291"/>
    <lineage>
        <taxon>Bacteria</taxon>
        <taxon>Bacillati</taxon>
        <taxon>Actinomycetota</taxon>
        <taxon>Actinomycetes</taxon>
        <taxon>Pseudonocardiales</taxon>
        <taxon>Pseudonocardiaceae</taxon>
        <taxon>Pseudonocardia</taxon>
    </lineage>
</organism>
<feature type="domain" description="Acyl-CoA dehydrogenase C-terminal" evidence="2">
    <location>
        <begin position="244"/>
        <end position="371"/>
    </location>
</feature>
<comment type="caution">
    <text evidence="3">The sequence shown here is derived from an EMBL/GenBank/DDBJ whole genome shotgun (WGS) entry which is preliminary data.</text>
</comment>
<gene>
    <name evidence="3" type="ORF">MMF94_36155</name>
</gene>
<accession>A0ABS9TRI9</accession>
<dbReference type="EMBL" id="JAKXMK010000040">
    <property type="protein sequence ID" value="MCH6171165.1"/>
    <property type="molecule type" value="Genomic_DNA"/>
</dbReference>
<dbReference type="InterPro" id="IPR013107">
    <property type="entry name" value="Acyl-CoA_DH_C"/>
</dbReference>
<dbReference type="SUPFAM" id="SSF56645">
    <property type="entry name" value="Acyl-CoA dehydrogenase NM domain-like"/>
    <property type="match status" value="1"/>
</dbReference>
<dbReference type="SUPFAM" id="SSF47203">
    <property type="entry name" value="Acyl-CoA dehydrogenase C-terminal domain-like"/>
    <property type="match status" value="1"/>
</dbReference>
<dbReference type="Proteomes" id="UP001299970">
    <property type="component" value="Unassembled WGS sequence"/>
</dbReference>
<dbReference type="PANTHER" id="PTHR48083:SF2">
    <property type="entry name" value="MEDIUM-CHAIN SPECIFIC ACYL-COA DEHYDROGENASE, MITOCHONDRIAL"/>
    <property type="match status" value="1"/>
</dbReference>
<dbReference type="Gene3D" id="1.10.540.10">
    <property type="entry name" value="Acyl-CoA dehydrogenase/oxidase, N-terminal domain"/>
    <property type="match status" value="1"/>
</dbReference>
<evidence type="ECO:0000256" key="1">
    <source>
        <dbReference type="ARBA" id="ARBA00023002"/>
    </source>
</evidence>
<reference evidence="3 4" key="1">
    <citation type="submission" date="2022-03" db="EMBL/GenBank/DDBJ databases">
        <title>Pseudonocardia alaer sp. nov., a novel actinomycete isolated from reed forest soil.</title>
        <authorList>
            <person name="Wang L."/>
        </authorList>
    </citation>
    <scope>NUCLEOTIDE SEQUENCE [LARGE SCALE GENOMIC DNA]</scope>
    <source>
        <strain evidence="3 4">Y-16303</strain>
    </source>
</reference>
<dbReference type="RefSeq" id="WP_241041971.1">
    <property type="nucleotide sequence ID" value="NZ_BAAAJF010000041.1"/>
</dbReference>